<dbReference type="InterPro" id="IPR000182">
    <property type="entry name" value="GNAT_dom"/>
</dbReference>
<dbReference type="GO" id="GO:1990189">
    <property type="term" value="F:protein N-terminal-serine acetyltransferase activity"/>
    <property type="evidence" value="ECO:0007669"/>
    <property type="project" value="TreeGrafter"/>
</dbReference>
<organism evidence="3 4">
    <name type="scientific">Actinocatenispora rupis</name>
    <dbReference type="NCBI Taxonomy" id="519421"/>
    <lineage>
        <taxon>Bacteria</taxon>
        <taxon>Bacillati</taxon>
        <taxon>Actinomycetota</taxon>
        <taxon>Actinomycetes</taxon>
        <taxon>Micromonosporales</taxon>
        <taxon>Micromonosporaceae</taxon>
        <taxon>Actinocatenispora</taxon>
    </lineage>
</organism>
<dbReference type="RefSeq" id="WP_203654390.1">
    <property type="nucleotide sequence ID" value="NZ_BAAAZM010000010.1"/>
</dbReference>
<accession>A0A8J3NAG9</accession>
<protein>
    <recommendedName>
        <fullName evidence="2">N-acetyltransferase domain-containing protein</fullName>
    </recommendedName>
</protein>
<gene>
    <name evidence="3" type="ORF">Aru02nite_04360</name>
</gene>
<evidence type="ECO:0000259" key="2">
    <source>
        <dbReference type="PROSITE" id="PS51186"/>
    </source>
</evidence>
<reference evidence="3" key="1">
    <citation type="submission" date="2021-01" db="EMBL/GenBank/DDBJ databases">
        <title>Whole genome shotgun sequence of Actinocatenispora rupis NBRC 107355.</title>
        <authorList>
            <person name="Komaki H."/>
            <person name="Tamura T."/>
        </authorList>
    </citation>
    <scope>NUCLEOTIDE SEQUENCE</scope>
    <source>
        <strain evidence="3">NBRC 107355</strain>
    </source>
</reference>
<comment type="caution">
    <text evidence="3">The sequence shown here is derived from an EMBL/GenBank/DDBJ whole genome shotgun (WGS) entry which is preliminary data.</text>
</comment>
<dbReference type="Proteomes" id="UP000612808">
    <property type="component" value="Unassembled WGS sequence"/>
</dbReference>
<evidence type="ECO:0000256" key="1">
    <source>
        <dbReference type="SAM" id="MobiDB-lite"/>
    </source>
</evidence>
<dbReference type="AlphaFoldDB" id="A0A8J3NAG9"/>
<feature type="domain" description="N-acetyltransferase" evidence="2">
    <location>
        <begin position="20"/>
        <end position="163"/>
    </location>
</feature>
<dbReference type="PANTHER" id="PTHR43441:SF6">
    <property type="entry name" value="N-ACETYLTRANSFERASE DOMAIN-CONTAINING PROTEIN"/>
    <property type="match status" value="1"/>
</dbReference>
<dbReference type="PROSITE" id="PS51186">
    <property type="entry name" value="GNAT"/>
    <property type="match status" value="1"/>
</dbReference>
<evidence type="ECO:0000313" key="4">
    <source>
        <dbReference type="Proteomes" id="UP000612808"/>
    </source>
</evidence>
<dbReference type="CDD" id="cd04301">
    <property type="entry name" value="NAT_SF"/>
    <property type="match status" value="1"/>
</dbReference>
<name>A0A8J3NAG9_9ACTN</name>
<dbReference type="PANTHER" id="PTHR43441">
    <property type="entry name" value="RIBOSOMAL-PROTEIN-SERINE ACETYLTRANSFERASE"/>
    <property type="match status" value="1"/>
</dbReference>
<feature type="region of interest" description="Disordered" evidence="1">
    <location>
        <begin position="26"/>
        <end position="45"/>
    </location>
</feature>
<dbReference type="Gene3D" id="3.40.630.30">
    <property type="match status" value="1"/>
</dbReference>
<dbReference type="InterPro" id="IPR051908">
    <property type="entry name" value="Ribosomal_N-acetyltransferase"/>
</dbReference>
<dbReference type="SUPFAM" id="SSF55729">
    <property type="entry name" value="Acyl-CoA N-acyltransferases (Nat)"/>
    <property type="match status" value="1"/>
</dbReference>
<dbReference type="GO" id="GO:0005737">
    <property type="term" value="C:cytoplasm"/>
    <property type="evidence" value="ECO:0007669"/>
    <property type="project" value="TreeGrafter"/>
</dbReference>
<evidence type="ECO:0000313" key="3">
    <source>
        <dbReference type="EMBL" id="GID09547.1"/>
    </source>
</evidence>
<dbReference type="Pfam" id="PF13302">
    <property type="entry name" value="Acetyltransf_3"/>
    <property type="match status" value="1"/>
</dbReference>
<sequence>MADLRTDRLVLHLLTVAEARRVAAGEPGPADRWADGYPTAGDSRSAQNVLDHHAGTGDPGPFGTYQIRLDGATVGGIGFHGPPDGDRAVAIGYGLVESVRGHGYAAEALRAVLALARSLGVRTVRGDTGHDNVPSQRVMHAAGMRYVRSDAKVRYYELSWPAN</sequence>
<proteinExistence type="predicted"/>
<keyword evidence="4" id="KW-1185">Reference proteome</keyword>
<dbReference type="GO" id="GO:0008999">
    <property type="term" value="F:protein-N-terminal-alanine acetyltransferase activity"/>
    <property type="evidence" value="ECO:0007669"/>
    <property type="project" value="TreeGrafter"/>
</dbReference>
<dbReference type="InterPro" id="IPR016181">
    <property type="entry name" value="Acyl_CoA_acyltransferase"/>
</dbReference>
<dbReference type="EMBL" id="BOMB01000001">
    <property type="protein sequence ID" value="GID09547.1"/>
    <property type="molecule type" value="Genomic_DNA"/>
</dbReference>